<comment type="caution">
    <text evidence="1">The sequence shown here is derived from an EMBL/GenBank/DDBJ whole genome shotgun (WGS) entry which is preliminary data.</text>
</comment>
<dbReference type="EMBL" id="VSRR010003880">
    <property type="protein sequence ID" value="MPC37776.1"/>
    <property type="molecule type" value="Genomic_DNA"/>
</dbReference>
<dbReference type="AlphaFoldDB" id="A0A5B7EX59"/>
<gene>
    <name evidence="1" type="ORF">E2C01_031267</name>
</gene>
<protein>
    <submittedName>
        <fullName evidence="1">Uncharacterized protein</fullName>
    </submittedName>
</protein>
<accession>A0A5B7EX59</accession>
<reference evidence="1 2" key="1">
    <citation type="submission" date="2019-05" db="EMBL/GenBank/DDBJ databases">
        <title>Another draft genome of Portunus trituberculatus and its Hox gene families provides insights of decapod evolution.</title>
        <authorList>
            <person name="Jeong J.-H."/>
            <person name="Song I."/>
            <person name="Kim S."/>
            <person name="Choi T."/>
            <person name="Kim D."/>
            <person name="Ryu S."/>
            <person name="Kim W."/>
        </authorList>
    </citation>
    <scope>NUCLEOTIDE SEQUENCE [LARGE SCALE GENOMIC DNA]</scope>
    <source>
        <tissue evidence="1">Muscle</tissue>
    </source>
</reference>
<sequence>MKRRGNFCVFPLTVMGIHGKGSKSCLNVCVCVTKESPHLPVSGITVDSLITLPSRPLQPIKSRE</sequence>
<dbReference type="Proteomes" id="UP000324222">
    <property type="component" value="Unassembled WGS sequence"/>
</dbReference>
<evidence type="ECO:0000313" key="1">
    <source>
        <dbReference type="EMBL" id="MPC37776.1"/>
    </source>
</evidence>
<name>A0A5B7EX59_PORTR</name>
<organism evidence="1 2">
    <name type="scientific">Portunus trituberculatus</name>
    <name type="common">Swimming crab</name>
    <name type="synonym">Neptunus trituberculatus</name>
    <dbReference type="NCBI Taxonomy" id="210409"/>
    <lineage>
        <taxon>Eukaryota</taxon>
        <taxon>Metazoa</taxon>
        <taxon>Ecdysozoa</taxon>
        <taxon>Arthropoda</taxon>
        <taxon>Crustacea</taxon>
        <taxon>Multicrustacea</taxon>
        <taxon>Malacostraca</taxon>
        <taxon>Eumalacostraca</taxon>
        <taxon>Eucarida</taxon>
        <taxon>Decapoda</taxon>
        <taxon>Pleocyemata</taxon>
        <taxon>Brachyura</taxon>
        <taxon>Eubrachyura</taxon>
        <taxon>Portunoidea</taxon>
        <taxon>Portunidae</taxon>
        <taxon>Portuninae</taxon>
        <taxon>Portunus</taxon>
    </lineage>
</organism>
<proteinExistence type="predicted"/>
<keyword evidence="2" id="KW-1185">Reference proteome</keyword>
<evidence type="ECO:0000313" key="2">
    <source>
        <dbReference type="Proteomes" id="UP000324222"/>
    </source>
</evidence>